<name>A0A4Y3WHN3_9PSEU</name>
<gene>
    <name evidence="2" type="ORF">PHY01_05280</name>
</gene>
<organism evidence="2 3">
    <name type="scientific">Pseudonocardia hydrocarbonoxydans</name>
    <dbReference type="NCBI Taxonomy" id="76726"/>
    <lineage>
        <taxon>Bacteria</taxon>
        <taxon>Bacillati</taxon>
        <taxon>Actinomycetota</taxon>
        <taxon>Actinomycetes</taxon>
        <taxon>Pseudonocardiales</taxon>
        <taxon>Pseudonocardiaceae</taxon>
        <taxon>Pseudonocardia</taxon>
    </lineage>
</organism>
<dbReference type="OrthoDB" id="3701098at2"/>
<dbReference type="AlphaFoldDB" id="A0A4Y3WHN3"/>
<dbReference type="RefSeq" id="WP_141276652.1">
    <property type="nucleotide sequence ID" value="NZ_BAAARZ010000025.1"/>
</dbReference>
<evidence type="ECO:0000256" key="1">
    <source>
        <dbReference type="SAM" id="MobiDB-lite"/>
    </source>
</evidence>
<evidence type="ECO:0000313" key="3">
    <source>
        <dbReference type="Proteomes" id="UP000320338"/>
    </source>
</evidence>
<accession>A0A4Y3WHN3</accession>
<evidence type="ECO:0000313" key="2">
    <source>
        <dbReference type="EMBL" id="GEC18245.1"/>
    </source>
</evidence>
<sequence>MTEYPTPDLTGCPACAAPAEVTERVDLWSTDGPVEHARVLCVNRHVFTMATERLPAHPAPVDDEPGRRTSPST</sequence>
<dbReference type="Proteomes" id="UP000320338">
    <property type="component" value="Unassembled WGS sequence"/>
</dbReference>
<proteinExistence type="predicted"/>
<dbReference type="EMBL" id="BJNG01000004">
    <property type="protein sequence ID" value="GEC18245.1"/>
    <property type="molecule type" value="Genomic_DNA"/>
</dbReference>
<comment type="caution">
    <text evidence="2">The sequence shown here is derived from an EMBL/GenBank/DDBJ whole genome shotgun (WGS) entry which is preliminary data.</text>
</comment>
<protein>
    <submittedName>
        <fullName evidence="2">Uncharacterized protein</fullName>
    </submittedName>
</protein>
<feature type="region of interest" description="Disordered" evidence="1">
    <location>
        <begin position="54"/>
        <end position="73"/>
    </location>
</feature>
<keyword evidence="3" id="KW-1185">Reference proteome</keyword>
<reference evidence="2 3" key="1">
    <citation type="submission" date="2019-06" db="EMBL/GenBank/DDBJ databases">
        <title>Whole genome shotgun sequence of Pseudonocardia hydrocarbonoxydans NBRC 14498.</title>
        <authorList>
            <person name="Hosoyama A."/>
            <person name="Uohara A."/>
            <person name="Ohji S."/>
            <person name="Ichikawa N."/>
        </authorList>
    </citation>
    <scope>NUCLEOTIDE SEQUENCE [LARGE SCALE GENOMIC DNA]</scope>
    <source>
        <strain evidence="2 3">NBRC 14498</strain>
    </source>
</reference>